<dbReference type="VEuPathDB" id="FungiDB:BO97DRAFT_393749"/>
<dbReference type="Pfam" id="PF12937">
    <property type="entry name" value="F-box-like"/>
    <property type="match status" value="1"/>
</dbReference>
<dbReference type="InterPro" id="IPR036322">
    <property type="entry name" value="WD40_repeat_dom_sf"/>
</dbReference>
<comment type="subunit">
    <text evidence="3">Component of the SCF(sconB) E3 ubiquitin ligase complex.</text>
</comment>
<feature type="domain" description="F-box" evidence="9">
    <location>
        <begin position="28"/>
        <end position="74"/>
    </location>
</feature>
<dbReference type="Pfam" id="PF25499">
    <property type="entry name" value="Beta-prop_pof12"/>
    <property type="match status" value="1"/>
</dbReference>
<dbReference type="InterPro" id="IPR036047">
    <property type="entry name" value="F-box-like_dom_sf"/>
</dbReference>
<dbReference type="PROSITE" id="PS50181">
    <property type="entry name" value="FBOX"/>
    <property type="match status" value="1"/>
</dbReference>
<organism evidence="10 11">
    <name type="scientific">Aspergillus homomorphus (strain CBS 101889)</name>
    <dbReference type="NCBI Taxonomy" id="1450537"/>
    <lineage>
        <taxon>Eukaryota</taxon>
        <taxon>Fungi</taxon>
        <taxon>Dikarya</taxon>
        <taxon>Ascomycota</taxon>
        <taxon>Pezizomycotina</taxon>
        <taxon>Eurotiomycetes</taxon>
        <taxon>Eurotiomycetidae</taxon>
        <taxon>Eurotiales</taxon>
        <taxon>Aspergillaceae</taxon>
        <taxon>Aspergillus</taxon>
        <taxon>Aspergillus subgen. Circumdati</taxon>
    </lineage>
</organism>
<evidence type="ECO:0000313" key="10">
    <source>
        <dbReference type="EMBL" id="RAL10774.1"/>
    </source>
</evidence>
<keyword evidence="11" id="KW-1185">Reference proteome</keyword>
<dbReference type="SMART" id="SM00256">
    <property type="entry name" value="FBOX"/>
    <property type="match status" value="1"/>
</dbReference>
<evidence type="ECO:0000256" key="5">
    <source>
        <dbReference type="ARBA" id="ARBA00030034"/>
    </source>
</evidence>
<protein>
    <recommendedName>
        <fullName evidence="4">Probable E3 ubiquitin ligase complex SCF subunit sconB</fullName>
    </recommendedName>
    <alternativeName>
        <fullName evidence="6">Sulfur controller B</fullName>
    </alternativeName>
    <alternativeName>
        <fullName evidence="5">Sulfur metabolite repression control protein B</fullName>
    </alternativeName>
</protein>
<evidence type="ECO:0000259" key="9">
    <source>
        <dbReference type="PROSITE" id="PS50181"/>
    </source>
</evidence>
<feature type="region of interest" description="Disordered" evidence="8">
    <location>
        <begin position="492"/>
        <end position="523"/>
    </location>
</feature>
<reference evidence="10 11" key="1">
    <citation type="submission" date="2018-02" db="EMBL/GenBank/DDBJ databases">
        <title>The genomes of Aspergillus section Nigri reveals drivers in fungal speciation.</title>
        <authorList>
            <consortium name="DOE Joint Genome Institute"/>
            <person name="Vesth T.C."/>
            <person name="Nybo J."/>
            <person name="Theobald S."/>
            <person name="Brandl J."/>
            <person name="Frisvad J.C."/>
            <person name="Nielsen K.F."/>
            <person name="Lyhne E.K."/>
            <person name="Kogle M.E."/>
            <person name="Kuo A."/>
            <person name="Riley R."/>
            <person name="Clum A."/>
            <person name="Nolan M."/>
            <person name="Lipzen A."/>
            <person name="Salamov A."/>
            <person name="Henrissat B."/>
            <person name="Wiebenga A."/>
            <person name="De vries R.P."/>
            <person name="Grigoriev I.V."/>
            <person name="Mortensen U.H."/>
            <person name="Andersen M.R."/>
            <person name="Baker S.E."/>
        </authorList>
    </citation>
    <scope>NUCLEOTIDE SEQUENCE [LARGE SCALE GENOMIC DNA]</scope>
    <source>
        <strain evidence="10 11">CBS 101889</strain>
    </source>
</reference>
<dbReference type="STRING" id="1450537.A0A395HX06"/>
<dbReference type="InterPro" id="IPR001680">
    <property type="entry name" value="WD40_rpt"/>
</dbReference>
<evidence type="ECO:0000256" key="2">
    <source>
        <dbReference type="ARBA" id="ARBA00007968"/>
    </source>
</evidence>
<accession>A0A395HX06</accession>
<dbReference type="PROSITE" id="PS50294">
    <property type="entry name" value="WD_REPEATS_REGION"/>
    <property type="match status" value="1"/>
</dbReference>
<evidence type="ECO:0000256" key="7">
    <source>
        <dbReference type="PROSITE-ProRule" id="PRU00221"/>
    </source>
</evidence>
<dbReference type="GeneID" id="37198233"/>
<dbReference type="EMBL" id="KZ824293">
    <property type="protein sequence ID" value="RAL10774.1"/>
    <property type="molecule type" value="Genomic_DNA"/>
</dbReference>
<dbReference type="Gene3D" id="2.130.10.10">
    <property type="entry name" value="YVTN repeat-like/Quinoprotein amine dehydrogenase"/>
    <property type="match status" value="1"/>
</dbReference>
<dbReference type="PROSITE" id="PS50082">
    <property type="entry name" value="WD_REPEATS_2"/>
    <property type="match status" value="1"/>
</dbReference>
<comment type="similarity">
    <text evidence="2">Belongs to the WD repeat MET30/SCONB/SCON-2 family.</text>
</comment>
<keyword evidence="7" id="KW-0853">WD repeat</keyword>
<dbReference type="RefSeq" id="XP_025549928.1">
    <property type="nucleotide sequence ID" value="XM_025693944.1"/>
</dbReference>
<evidence type="ECO:0000256" key="3">
    <source>
        <dbReference type="ARBA" id="ARBA00011725"/>
    </source>
</evidence>
<evidence type="ECO:0000313" key="11">
    <source>
        <dbReference type="Proteomes" id="UP000248961"/>
    </source>
</evidence>
<comment type="function">
    <text evidence="1">Component of the SCF(sconB) E3 ubiquitin ligase complex involved in the regulation of sulfur metabolite repression, probably by mediating the inactivation or degradation of the metR transcription factor.</text>
</comment>
<dbReference type="SUPFAM" id="SSF81383">
    <property type="entry name" value="F-box domain"/>
    <property type="match status" value="1"/>
</dbReference>
<evidence type="ECO:0000256" key="8">
    <source>
        <dbReference type="SAM" id="MobiDB-lite"/>
    </source>
</evidence>
<name>A0A395HX06_ASPHC</name>
<evidence type="ECO:0000256" key="1">
    <source>
        <dbReference type="ARBA" id="ARBA00002730"/>
    </source>
</evidence>
<feature type="repeat" description="WD" evidence="7">
    <location>
        <begin position="439"/>
        <end position="473"/>
    </location>
</feature>
<evidence type="ECO:0000256" key="4">
    <source>
        <dbReference type="ARBA" id="ARBA00015819"/>
    </source>
</evidence>
<feature type="compositionally biased region" description="Polar residues" evidence="8">
    <location>
        <begin position="502"/>
        <end position="523"/>
    </location>
</feature>
<sequence length="559" mass="62234">MSKRHYEDGLYALHAPRPSKRGRLPNGINRISTLSDETLLHILSFLPISSLIVCQRLSYRFNALAQDSELWKRHYYYRWVRQPRRYANSRQTVLPVVEYSPKVSSWLNHSHLANAGIRMDWKGQYRLRHNWSRGVCRVTEVELSQPYLRPALIAFCAGVIFTVDHDSQLRARSTQSPAFCLAEISLTCPRAHPAALPTAVTAMNGSRPNLIEIAVGFEDGHFGIYNMDTTSSPLRICFNSAGSTNGAITAMSSLYPYLLLVSHHKVLSLFRLGTDFSVPVHLLPREPTLLSSLEADSIMEPMSLSVRSAGSDVITSIVYSFYHAGCGWSLGIQESLFSCSTGLQKETRLTTTVDSQYGICTPLAHSCSGTDQSCSWVETNRKNTSRLRPAEPSIHHQEAPTSVSYSHPYLLSSHTDNTLTVYLVMSTSAGLCIKGAQRLWGHTSSVSAVQVNERGKAISVSSQGDEIRVWELEGLVSAFGRQRARRHGNSIRICPGKKQSDISDLTPSSRAKDNSLPNTTQGPHSITKISDCIRFDDERVLLLRGKKIDGQMLKSYDFT</sequence>
<dbReference type="InterPro" id="IPR001810">
    <property type="entry name" value="F-box_dom"/>
</dbReference>
<evidence type="ECO:0000256" key="6">
    <source>
        <dbReference type="ARBA" id="ARBA00032113"/>
    </source>
</evidence>
<dbReference type="SUPFAM" id="SSF50978">
    <property type="entry name" value="WD40 repeat-like"/>
    <property type="match status" value="1"/>
</dbReference>
<dbReference type="Gene3D" id="1.20.1280.50">
    <property type="match status" value="1"/>
</dbReference>
<proteinExistence type="inferred from homology"/>
<dbReference type="InterPro" id="IPR015943">
    <property type="entry name" value="WD40/YVTN_repeat-like_dom_sf"/>
</dbReference>
<dbReference type="Proteomes" id="UP000248961">
    <property type="component" value="Unassembled WGS sequence"/>
</dbReference>
<dbReference type="AlphaFoldDB" id="A0A395HX06"/>
<dbReference type="OrthoDB" id="3219396at2759"/>
<gene>
    <name evidence="10" type="ORF">BO97DRAFT_393749</name>
</gene>